<organism evidence="2 3">
    <name type="scientific">Phytophthora megakarya</name>
    <dbReference type="NCBI Taxonomy" id="4795"/>
    <lineage>
        <taxon>Eukaryota</taxon>
        <taxon>Sar</taxon>
        <taxon>Stramenopiles</taxon>
        <taxon>Oomycota</taxon>
        <taxon>Peronosporomycetes</taxon>
        <taxon>Peronosporales</taxon>
        <taxon>Peronosporaceae</taxon>
        <taxon>Phytophthora</taxon>
    </lineage>
</organism>
<comment type="caution">
    <text evidence="2">The sequence shown here is derived from an EMBL/GenBank/DDBJ whole genome shotgun (WGS) entry which is preliminary data.</text>
</comment>
<sequence length="147" mass="16827">MNEYARETPLDAIDLQPGERRVYWEHYTPDKWYKQAMVHGKLAVLLLDTAAEVSILDTTFARECNAGMCGHQVRNVLHCGEDVHQVTLAGNVVYYMDRWVRDHISQHAIFGLYLQGCGMIQRMAQQVSRIKPHPDDRETTSARIADA</sequence>
<dbReference type="GO" id="GO:0008233">
    <property type="term" value="F:peptidase activity"/>
    <property type="evidence" value="ECO:0007669"/>
    <property type="project" value="UniProtKB-KW"/>
</dbReference>
<dbReference type="SUPFAM" id="SSF50630">
    <property type="entry name" value="Acid proteases"/>
    <property type="match status" value="1"/>
</dbReference>
<name>A0A225WFS8_9STRA</name>
<evidence type="ECO:0000313" key="3">
    <source>
        <dbReference type="Proteomes" id="UP000198211"/>
    </source>
</evidence>
<evidence type="ECO:0000256" key="1">
    <source>
        <dbReference type="SAM" id="MobiDB-lite"/>
    </source>
</evidence>
<dbReference type="EMBL" id="NBNE01000907">
    <property type="protein sequence ID" value="OWZ16583.1"/>
    <property type="molecule type" value="Genomic_DNA"/>
</dbReference>
<reference evidence="3" key="1">
    <citation type="submission" date="2017-03" db="EMBL/GenBank/DDBJ databases">
        <title>Phytopthora megakarya and P. palmivora, two closely related causual agents of cacao black pod achieved similar genome size and gene model numbers by different mechanisms.</title>
        <authorList>
            <person name="Ali S."/>
            <person name="Shao J."/>
            <person name="Larry D.J."/>
            <person name="Kronmiller B."/>
            <person name="Shen D."/>
            <person name="Strem M.D."/>
            <person name="Melnick R.L."/>
            <person name="Guiltinan M.J."/>
            <person name="Tyler B.M."/>
            <person name="Meinhardt L.W."/>
            <person name="Bailey B.A."/>
        </authorList>
    </citation>
    <scope>NUCLEOTIDE SEQUENCE [LARGE SCALE GENOMIC DNA]</scope>
    <source>
        <strain evidence="3">zdho120</strain>
    </source>
</reference>
<dbReference type="AlphaFoldDB" id="A0A225WFS8"/>
<feature type="region of interest" description="Disordered" evidence="1">
    <location>
        <begin position="128"/>
        <end position="147"/>
    </location>
</feature>
<protein>
    <submittedName>
        <fullName evidence="2">Eukaryotic/viral aspartic protease</fullName>
    </submittedName>
</protein>
<dbReference type="GO" id="GO:0006508">
    <property type="term" value="P:proteolysis"/>
    <property type="evidence" value="ECO:0007669"/>
    <property type="project" value="UniProtKB-KW"/>
</dbReference>
<gene>
    <name evidence="2" type="ORF">PHMEG_0009607</name>
</gene>
<keyword evidence="3" id="KW-1185">Reference proteome</keyword>
<dbReference type="Proteomes" id="UP000198211">
    <property type="component" value="Unassembled WGS sequence"/>
</dbReference>
<feature type="compositionally biased region" description="Basic and acidic residues" evidence="1">
    <location>
        <begin position="132"/>
        <end position="147"/>
    </location>
</feature>
<dbReference type="InterPro" id="IPR021109">
    <property type="entry name" value="Peptidase_aspartic_dom_sf"/>
</dbReference>
<proteinExistence type="predicted"/>
<keyword evidence="2" id="KW-0645">Protease</keyword>
<accession>A0A225WFS8</accession>
<evidence type="ECO:0000313" key="2">
    <source>
        <dbReference type="EMBL" id="OWZ16583.1"/>
    </source>
</evidence>
<keyword evidence="2" id="KW-0378">Hydrolase</keyword>